<name>A0A926DKE7_9FIRM</name>
<accession>A0A926DKE7</accession>
<evidence type="ECO:0000313" key="2">
    <source>
        <dbReference type="Proteomes" id="UP000611762"/>
    </source>
</evidence>
<gene>
    <name evidence="1" type="ORF">H8698_00025</name>
</gene>
<reference evidence="1" key="1">
    <citation type="submission" date="2020-08" db="EMBL/GenBank/DDBJ databases">
        <title>Genome public.</title>
        <authorList>
            <person name="Liu C."/>
            <person name="Sun Q."/>
        </authorList>
    </citation>
    <scope>NUCLEOTIDE SEQUENCE</scope>
    <source>
        <strain evidence="1">H8</strain>
    </source>
</reference>
<proteinExistence type="predicted"/>
<keyword evidence="2" id="KW-1185">Reference proteome</keyword>
<evidence type="ECO:0000313" key="1">
    <source>
        <dbReference type="EMBL" id="MBC8539367.1"/>
    </source>
</evidence>
<sequence length="71" mass="8032">MEFDEFLNDILIHKTLLNKIGKQADCSIRVALQADESQIYFEITPKQMSLLAEIGLRCEFSIISLGMVADI</sequence>
<dbReference type="RefSeq" id="WP_249310446.1">
    <property type="nucleotide sequence ID" value="NZ_JACRSU010000001.1"/>
</dbReference>
<comment type="caution">
    <text evidence="1">The sequence shown here is derived from an EMBL/GenBank/DDBJ whole genome shotgun (WGS) entry which is preliminary data.</text>
</comment>
<dbReference type="EMBL" id="JACRSU010000001">
    <property type="protein sequence ID" value="MBC8539367.1"/>
    <property type="molecule type" value="Genomic_DNA"/>
</dbReference>
<dbReference type="Proteomes" id="UP000611762">
    <property type="component" value="Unassembled WGS sequence"/>
</dbReference>
<dbReference type="AlphaFoldDB" id="A0A926DKE7"/>
<protein>
    <submittedName>
        <fullName evidence="1">Uncharacterized protein</fullName>
    </submittedName>
</protein>
<organism evidence="1 2">
    <name type="scientific">Congzhengia minquanensis</name>
    <dbReference type="NCBI Taxonomy" id="2763657"/>
    <lineage>
        <taxon>Bacteria</taxon>
        <taxon>Bacillati</taxon>
        <taxon>Bacillota</taxon>
        <taxon>Clostridia</taxon>
        <taxon>Eubacteriales</taxon>
        <taxon>Oscillospiraceae</taxon>
        <taxon>Congzhengia</taxon>
    </lineage>
</organism>